<gene>
    <name evidence="2" type="ORF">SAMN05518683_1407</name>
</gene>
<dbReference type="PANTHER" id="PTHR43031">
    <property type="entry name" value="FAD-DEPENDENT OXIDOREDUCTASE"/>
    <property type="match status" value="1"/>
</dbReference>
<protein>
    <submittedName>
        <fullName evidence="2">Rhodanese-related sulfurtransferase</fullName>
    </submittedName>
</protein>
<dbReference type="STRING" id="1884432.SAMN05518683_1407"/>
<dbReference type="AlphaFoldDB" id="A0A1I5YCM0"/>
<evidence type="ECO:0000313" key="3">
    <source>
        <dbReference type="Proteomes" id="UP000198892"/>
    </source>
</evidence>
<accession>A0A1I5YCM0</accession>
<keyword evidence="3" id="KW-1185">Reference proteome</keyword>
<evidence type="ECO:0000259" key="1">
    <source>
        <dbReference type="PROSITE" id="PS50206"/>
    </source>
</evidence>
<organism evidence="2 3">
    <name type="scientific">Salibacterium halotolerans</name>
    <dbReference type="NCBI Taxonomy" id="1884432"/>
    <lineage>
        <taxon>Bacteria</taxon>
        <taxon>Bacillati</taxon>
        <taxon>Bacillota</taxon>
        <taxon>Bacilli</taxon>
        <taxon>Bacillales</taxon>
        <taxon>Bacillaceae</taxon>
    </lineage>
</organism>
<dbReference type="SMART" id="SM00450">
    <property type="entry name" value="RHOD"/>
    <property type="match status" value="1"/>
</dbReference>
<name>A0A1I5YCM0_9BACI</name>
<dbReference type="Pfam" id="PF00581">
    <property type="entry name" value="Rhodanese"/>
    <property type="match status" value="1"/>
</dbReference>
<dbReference type="SUPFAM" id="SSF52821">
    <property type="entry name" value="Rhodanese/Cell cycle control phosphatase"/>
    <property type="match status" value="1"/>
</dbReference>
<sequence length="102" mass="11780">MFSSISKITPKELEQQMHHESVQVIDVRSRDEVRQGKIPAAENIPLDELPERMEELDRYEEYVMVCRSGNRSAKAAKHLHQNGFHVKNMTGGMMKWQGDIEA</sequence>
<dbReference type="RefSeq" id="WP_425288602.1">
    <property type="nucleotide sequence ID" value="NZ_FOXD01000040.1"/>
</dbReference>
<dbReference type="InterPro" id="IPR050229">
    <property type="entry name" value="GlpE_sulfurtransferase"/>
</dbReference>
<dbReference type="InterPro" id="IPR036873">
    <property type="entry name" value="Rhodanese-like_dom_sf"/>
</dbReference>
<dbReference type="InterPro" id="IPR001763">
    <property type="entry name" value="Rhodanese-like_dom"/>
</dbReference>
<evidence type="ECO:0000313" key="2">
    <source>
        <dbReference type="EMBL" id="SFQ41880.1"/>
    </source>
</evidence>
<dbReference type="PANTHER" id="PTHR43031:SF17">
    <property type="entry name" value="SULFURTRANSFERASE YTWF-RELATED"/>
    <property type="match status" value="1"/>
</dbReference>
<dbReference type="CDD" id="cd00158">
    <property type="entry name" value="RHOD"/>
    <property type="match status" value="1"/>
</dbReference>
<feature type="domain" description="Rhodanese" evidence="1">
    <location>
        <begin position="18"/>
        <end position="101"/>
    </location>
</feature>
<dbReference type="EMBL" id="FOXD01000040">
    <property type="protein sequence ID" value="SFQ41880.1"/>
    <property type="molecule type" value="Genomic_DNA"/>
</dbReference>
<dbReference type="GO" id="GO:0016740">
    <property type="term" value="F:transferase activity"/>
    <property type="evidence" value="ECO:0007669"/>
    <property type="project" value="UniProtKB-KW"/>
</dbReference>
<dbReference type="Proteomes" id="UP000198892">
    <property type="component" value="Unassembled WGS sequence"/>
</dbReference>
<dbReference type="Gene3D" id="3.40.250.10">
    <property type="entry name" value="Rhodanese-like domain"/>
    <property type="match status" value="1"/>
</dbReference>
<dbReference type="PROSITE" id="PS50206">
    <property type="entry name" value="RHODANESE_3"/>
    <property type="match status" value="1"/>
</dbReference>
<proteinExistence type="predicted"/>
<reference evidence="3" key="1">
    <citation type="submission" date="2016-10" db="EMBL/GenBank/DDBJ databases">
        <authorList>
            <person name="Varghese N."/>
            <person name="Submissions S."/>
        </authorList>
    </citation>
    <scope>NUCLEOTIDE SEQUENCE [LARGE SCALE GENOMIC DNA]</scope>
    <source>
        <strain evidence="3">S7</strain>
    </source>
</reference>
<keyword evidence="2" id="KW-0808">Transferase</keyword>